<dbReference type="AlphaFoldDB" id="J6Y337"/>
<reference evidence="2 3" key="1">
    <citation type="submission" date="2012-04" db="EMBL/GenBank/DDBJ databases">
        <authorList>
            <person name="Weinstock G."/>
            <person name="Sodergren E."/>
            <person name="Lobos E.A."/>
            <person name="Fulton L."/>
            <person name="Fulton R."/>
            <person name="Courtney L."/>
            <person name="Fronick C."/>
            <person name="O'Laughlin M."/>
            <person name="Godfrey J."/>
            <person name="Wilson R.M."/>
            <person name="Miner T."/>
            <person name="Farmer C."/>
            <person name="Delehaunty K."/>
            <person name="Cordes M."/>
            <person name="Minx P."/>
            <person name="Tomlinson C."/>
            <person name="Chen J."/>
            <person name="Wollam A."/>
            <person name="Pepin K.H."/>
            <person name="Bhonagiri V."/>
            <person name="Zhang X."/>
            <person name="Suruliraj S."/>
            <person name="Warren W."/>
            <person name="Mitreva M."/>
            <person name="Mardis E.R."/>
            <person name="Wilson R.K."/>
        </authorList>
    </citation>
    <scope>NUCLEOTIDE SEQUENCE [LARGE SCALE GENOMIC DNA]</scope>
    <source>
        <strain evidence="2 3">505</strain>
    </source>
</reference>
<sequence length="55" mass="6284">MFLLITSPLYLMGAYRLDSGNANIVPLITSFILFIAVGLYAYKTKRMKKYTAVYQ</sequence>
<dbReference type="HOGENOM" id="CLU_3025175_0_0_9"/>
<organism evidence="2 3">
    <name type="scientific">Enterococcus faecium 505</name>
    <dbReference type="NCBI Taxonomy" id="1134806"/>
    <lineage>
        <taxon>Bacteria</taxon>
        <taxon>Bacillati</taxon>
        <taxon>Bacillota</taxon>
        <taxon>Bacilli</taxon>
        <taxon>Lactobacillales</taxon>
        <taxon>Enterococcaceae</taxon>
        <taxon>Enterococcus</taxon>
    </lineage>
</organism>
<name>J6Y337_ENTFC</name>
<dbReference type="PATRIC" id="fig|1134806.3.peg.2038"/>
<keyword evidence="1" id="KW-0812">Transmembrane</keyword>
<dbReference type="Proteomes" id="UP000006403">
    <property type="component" value="Unassembled WGS sequence"/>
</dbReference>
<feature type="transmembrane region" description="Helical" evidence="1">
    <location>
        <begin position="20"/>
        <end position="42"/>
    </location>
</feature>
<accession>J6Y337</accession>
<proteinExistence type="predicted"/>
<evidence type="ECO:0000313" key="2">
    <source>
        <dbReference type="EMBL" id="EJY44061.1"/>
    </source>
</evidence>
<evidence type="ECO:0000313" key="3">
    <source>
        <dbReference type="Proteomes" id="UP000006403"/>
    </source>
</evidence>
<gene>
    <name evidence="2" type="ORF">HMPREF1348_02128</name>
</gene>
<protein>
    <submittedName>
        <fullName evidence="2">Uncharacterized protein</fullName>
    </submittedName>
</protein>
<comment type="caution">
    <text evidence="2">The sequence shown here is derived from an EMBL/GenBank/DDBJ whole genome shotgun (WGS) entry which is preliminary data.</text>
</comment>
<evidence type="ECO:0000256" key="1">
    <source>
        <dbReference type="SAM" id="Phobius"/>
    </source>
</evidence>
<keyword evidence="1" id="KW-0472">Membrane</keyword>
<keyword evidence="1" id="KW-1133">Transmembrane helix</keyword>
<dbReference type="EMBL" id="AMBL01000072">
    <property type="protein sequence ID" value="EJY44061.1"/>
    <property type="molecule type" value="Genomic_DNA"/>
</dbReference>